<evidence type="ECO:0000256" key="1">
    <source>
        <dbReference type="ARBA" id="ARBA00004635"/>
    </source>
</evidence>
<keyword evidence="4" id="KW-0564">Palmitate</keyword>
<evidence type="ECO:0000313" key="8">
    <source>
        <dbReference type="EMBL" id="MFC0581138.1"/>
    </source>
</evidence>
<protein>
    <recommendedName>
        <fullName evidence="6">Lipoprotein</fullName>
    </recommendedName>
</protein>
<evidence type="ECO:0000256" key="4">
    <source>
        <dbReference type="ARBA" id="ARBA00023139"/>
    </source>
</evidence>
<keyword evidence="5 6" id="KW-0449">Lipoprotein</keyword>
<dbReference type="PANTHER" id="PTHR30429">
    <property type="entry name" value="D-METHIONINE-BINDING LIPOPROTEIN METQ"/>
    <property type="match status" value="1"/>
</dbReference>
<dbReference type="PIRSF" id="PIRSF002854">
    <property type="entry name" value="MetQ"/>
    <property type="match status" value="1"/>
</dbReference>
<dbReference type="PROSITE" id="PS51257">
    <property type="entry name" value="PROKAR_LIPOPROTEIN"/>
    <property type="match status" value="1"/>
</dbReference>
<evidence type="ECO:0000256" key="5">
    <source>
        <dbReference type="ARBA" id="ARBA00023288"/>
    </source>
</evidence>
<reference evidence="8 9" key="1">
    <citation type="submission" date="2024-09" db="EMBL/GenBank/DDBJ databases">
        <authorList>
            <person name="Sun Q."/>
            <person name="Mori K."/>
        </authorList>
    </citation>
    <scope>NUCLEOTIDE SEQUENCE [LARGE SCALE GENOMIC DNA]</scope>
    <source>
        <strain evidence="8 9">NCAIM B.02604</strain>
    </source>
</reference>
<dbReference type="Gene3D" id="3.40.190.10">
    <property type="entry name" value="Periplasmic binding protein-like II"/>
    <property type="match status" value="2"/>
</dbReference>
<comment type="subcellular location">
    <subcellularLocation>
        <location evidence="1">Membrane</location>
        <topology evidence="1">Lipid-anchor</topology>
    </subcellularLocation>
</comment>
<proteinExistence type="inferred from homology"/>
<dbReference type="Proteomes" id="UP001589862">
    <property type="component" value="Unassembled WGS sequence"/>
</dbReference>
<evidence type="ECO:0000256" key="7">
    <source>
        <dbReference type="SAM" id="SignalP"/>
    </source>
</evidence>
<keyword evidence="9" id="KW-1185">Reference proteome</keyword>
<dbReference type="InterPro" id="IPR004872">
    <property type="entry name" value="Lipoprotein_NlpA"/>
</dbReference>
<evidence type="ECO:0000313" key="9">
    <source>
        <dbReference type="Proteomes" id="UP001589862"/>
    </source>
</evidence>
<gene>
    <name evidence="8" type="ORF">ACFFFR_01870</name>
</gene>
<feature type="signal peptide" evidence="7">
    <location>
        <begin position="1"/>
        <end position="26"/>
    </location>
</feature>
<keyword evidence="3" id="KW-0472">Membrane</keyword>
<comment type="similarity">
    <text evidence="6">Belongs to the nlpA lipoprotein family.</text>
</comment>
<dbReference type="Pfam" id="PF03180">
    <property type="entry name" value="Lipoprotein_9"/>
    <property type="match status" value="1"/>
</dbReference>
<dbReference type="PANTHER" id="PTHR30429:SF0">
    <property type="entry name" value="METHIONINE-BINDING LIPOPROTEIN METQ"/>
    <property type="match status" value="1"/>
</dbReference>
<dbReference type="SUPFAM" id="SSF53850">
    <property type="entry name" value="Periplasmic binding protein-like II"/>
    <property type="match status" value="1"/>
</dbReference>
<comment type="caution">
    <text evidence="8">The sequence shown here is derived from an EMBL/GenBank/DDBJ whole genome shotgun (WGS) entry which is preliminary data.</text>
</comment>
<keyword evidence="2 7" id="KW-0732">Signal</keyword>
<name>A0ABV6P7S6_9MICC</name>
<accession>A0ABV6P7S6</accession>
<dbReference type="EMBL" id="JBHLUB010000001">
    <property type="protein sequence ID" value="MFC0581138.1"/>
    <property type="molecule type" value="Genomic_DNA"/>
</dbReference>
<dbReference type="RefSeq" id="WP_377457737.1">
    <property type="nucleotide sequence ID" value="NZ_JBHLUB010000001.1"/>
</dbReference>
<sequence length="283" mass="31016">MRKKLALALTSVTALFALTACGGGNADTPSANESTPAGENTVVKVGASAVPHAQILEFVDDELAEEAGIDLEIEEIDDYQIPNQALTDGSIDANFFQHKPFFDDQVETKGYKLEHGEGVHLEPLTAFSKKYDKAEEVEDGATVVINNDPANQIRGLKVLETAGLLKDISDDDTVLSVQDDEAKNPKKLTFNEVQAEQAPKFYTDDDSVDIAIVNGNYILQAKLNIEEAIAVEDPKDNPYANFLTWREGEQTDAIKTLDELLHSDEVKKFIEETWDDGSVIPAF</sequence>
<feature type="chain" id="PRO_5046830507" description="Lipoprotein" evidence="7">
    <location>
        <begin position="27"/>
        <end position="283"/>
    </location>
</feature>
<evidence type="ECO:0000256" key="2">
    <source>
        <dbReference type="ARBA" id="ARBA00022729"/>
    </source>
</evidence>
<organism evidence="8 9">
    <name type="scientific">Micrococcoides hystricis</name>
    <dbReference type="NCBI Taxonomy" id="1572761"/>
    <lineage>
        <taxon>Bacteria</taxon>
        <taxon>Bacillati</taxon>
        <taxon>Actinomycetota</taxon>
        <taxon>Actinomycetes</taxon>
        <taxon>Micrococcales</taxon>
        <taxon>Micrococcaceae</taxon>
        <taxon>Micrococcoides</taxon>
    </lineage>
</organism>
<evidence type="ECO:0000256" key="6">
    <source>
        <dbReference type="PIRNR" id="PIRNR002854"/>
    </source>
</evidence>
<evidence type="ECO:0000256" key="3">
    <source>
        <dbReference type="ARBA" id="ARBA00023136"/>
    </source>
</evidence>